<dbReference type="OrthoDB" id="7995060at2"/>
<dbReference type="PROSITE" id="PS51257">
    <property type="entry name" value="PROKAR_LIPOPROTEIN"/>
    <property type="match status" value="1"/>
</dbReference>
<proteinExistence type="predicted"/>
<gene>
    <name evidence="1" type="ORF">MET9862_00924</name>
</gene>
<accession>A0A509EA22</accession>
<organism evidence="1 2">
    <name type="scientific">Methylobacterium symbioticum</name>
    <dbReference type="NCBI Taxonomy" id="2584084"/>
    <lineage>
        <taxon>Bacteria</taxon>
        <taxon>Pseudomonadati</taxon>
        <taxon>Pseudomonadota</taxon>
        <taxon>Alphaproteobacteria</taxon>
        <taxon>Hyphomicrobiales</taxon>
        <taxon>Methylobacteriaceae</taxon>
        <taxon>Methylobacterium</taxon>
    </lineage>
</organism>
<reference evidence="1 2" key="1">
    <citation type="submission" date="2019-06" db="EMBL/GenBank/DDBJ databases">
        <authorList>
            <person name="Rodrigo-Torres L."/>
            <person name="Arahal R. D."/>
            <person name="Lucena T."/>
        </authorList>
    </citation>
    <scope>NUCLEOTIDE SEQUENCE [LARGE SCALE GENOMIC DNA]</scope>
    <source>
        <strain evidence="1 2">SB0023/3</strain>
    </source>
</reference>
<dbReference type="EMBL" id="CABFPH010000008">
    <property type="protein sequence ID" value="VUD70359.1"/>
    <property type="molecule type" value="Genomic_DNA"/>
</dbReference>
<sequence>MPVRIACCAVVVALGLGGCMARRTQLDTALSADAGSLRARIARVALDRVEFGSVSLIPVRFEHSRISGPFEDGGRTLYCVSTHMKGRTFGKAERPKIVVQEDKAAGRLRVIEDDEVCTGHRTEPFPELETLGNPSA</sequence>
<keyword evidence="2" id="KW-1185">Reference proteome</keyword>
<evidence type="ECO:0000313" key="1">
    <source>
        <dbReference type="EMBL" id="VUD70359.1"/>
    </source>
</evidence>
<protein>
    <submittedName>
        <fullName evidence="1">Uncharacterized protein</fullName>
    </submittedName>
</protein>
<dbReference type="AlphaFoldDB" id="A0A509EA22"/>
<evidence type="ECO:0000313" key="2">
    <source>
        <dbReference type="Proteomes" id="UP000410984"/>
    </source>
</evidence>
<name>A0A509EA22_9HYPH</name>
<dbReference type="Proteomes" id="UP000410984">
    <property type="component" value="Unassembled WGS sequence"/>
</dbReference>